<dbReference type="EMBL" id="JAYMYQ010000001">
    <property type="protein sequence ID" value="KAK7362131.1"/>
    <property type="molecule type" value="Genomic_DNA"/>
</dbReference>
<sequence length="68" mass="7653">MQEVSLNDSTIRKSAIEWWIIYVALKLNPPNKVLWESKVQVCGRASKANFHALVDCAIITLLMSSSYA</sequence>
<gene>
    <name evidence="1" type="ORF">VNO77_04232</name>
</gene>
<keyword evidence="2" id="KW-1185">Reference proteome</keyword>
<organism evidence="1 2">
    <name type="scientific">Canavalia gladiata</name>
    <name type="common">Sword bean</name>
    <name type="synonym">Dolichos gladiatus</name>
    <dbReference type="NCBI Taxonomy" id="3824"/>
    <lineage>
        <taxon>Eukaryota</taxon>
        <taxon>Viridiplantae</taxon>
        <taxon>Streptophyta</taxon>
        <taxon>Embryophyta</taxon>
        <taxon>Tracheophyta</taxon>
        <taxon>Spermatophyta</taxon>
        <taxon>Magnoliopsida</taxon>
        <taxon>eudicotyledons</taxon>
        <taxon>Gunneridae</taxon>
        <taxon>Pentapetalae</taxon>
        <taxon>rosids</taxon>
        <taxon>fabids</taxon>
        <taxon>Fabales</taxon>
        <taxon>Fabaceae</taxon>
        <taxon>Papilionoideae</taxon>
        <taxon>50 kb inversion clade</taxon>
        <taxon>NPAAA clade</taxon>
        <taxon>indigoferoid/millettioid clade</taxon>
        <taxon>Phaseoleae</taxon>
        <taxon>Canavalia</taxon>
    </lineage>
</organism>
<accession>A0AAN9MX06</accession>
<reference evidence="1 2" key="1">
    <citation type="submission" date="2024-01" db="EMBL/GenBank/DDBJ databases">
        <title>The genomes of 5 underutilized Papilionoideae crops provide insights into root nodulation and disease resistanc.</title>
        <authorList>
            <person name="Jiang F."/>
        </authorList>
    </citation>
    <scope>NUCLEOTIDE SEQUENCE [LARGE SCALE GENOMIC DNA]</scope>
    <source>
        <strain evidence="1">LVBAO_FW01</strain>
        <tissue evidence="1">Leaves</tissue>
    </source>
</reference>
<proteinExistence type="predicted"/>
<protein>
    <submittedName>
        <fullName evidence="1">Uncharacterized protein</fullName>
    </submittedName>
</protein>
<evidence type="ECO:0000313" key="2">
    <source>
        <dbReference type="Proteomes" id="UP001367508"/>
    </source>
</evidence>
<name>A0AAN9MX06_CANGL</name>
<evidence type="ECO:0000313" key="1">
    <source>
        <dbReference type="EMBL" id="KAK7362131.1"/>
    </source>
</evidence>
<comment type="caution">
    <text evidence="1">The sequence shown here is derived from an EMBL/GenBank/DDBJ whole genome shotgun (WGS) entry which is preliminary data.</text>
</comment>
<dbReference type="Proteomes" id="UP001367508">
    <property type="component" value="Unassembled WGS sequence"/>
</dbReference>
<dbReference type="AlphaFoldDB" id="A0AAN9MX06"/>